<evidence type="ECO:0000313" key="2">
    <source>
        <dbReference type="Proteomes" id="UP000515208"/>
    </source>
</evidence>
<feature type="compositionally biased region" description="Pro residues" evidence="1">
    <location>
        <begin position="42"/>
        <end position="66"/>
    </location>
</feature>
<dbReference type="RefSeq" id="XP_010832057.1">
    <property type="nucleotide sequence ID" value="XM_010833755.1"/>
</dbReference>
<sequence length="233" mass="25321">MLEPVLGSFLACPPPELFYKMPQKDLLLQEVPCPPAPFCSLAHPPPDIQRPSAPPPARLRPPPTSSPPLHQFQTFLDNEVISPLPIGCAGPSVTGIRGSRPPRGLRLVSTAVTPSAGVAWWGVREAGVVGGPAASVPERSRPRPCLWCPRGGSGERDRPILPTLSAPLAARPPLSPTYPQLRASRLDAEPREETRAVESRSGDRRGARPGRRARRDRRGMIGMELNFICLWEL</sequence>
<organism evidence="2 3">
    <name type="scientific">Bison bison bison</name>
    <name type="common">North American plains bison</name>
    <dbReference type="NCBI Taxonomy" id="43346"/>
    <lineage>
        <taxon>Eukaryota</taxon>
        <taxon>Metazoa</taxon>
        <taxon>Chordata</taxon>
        <taxon>Craniata</taxon>
        <taxon>Vertebrata</taxon>
        <taxon>Euteleostomi</taxon>
        <taxon>Mammalia</taxon>
        <taxon>Eutheria</taxon>
        <taxon>Laurasiatheria</taxon>
        <taxon>Artiodactyla</taxon>
        <taxon>Ruminantia</taxon>
        <taxon>Pecora</taxon>
        <taxon>Bovidae</taxon>
        <taxon>Bovinae</taxon>
        <taxon>Bison</taxon>
    </lineage>
</organism>
<evidence type="ECO:0000313" key="3">
    <source>
        <dbReference type="RefSeq" id="XP_010832057.1"/>
    </source>
</evidence>
<accession>A0A6P3GZ97</accession>
<dbReference type="AlphaFoldDB" id="A0A6P3GZ97"/>
<proteinExistence type="predicted"/>
<name>A0A6P3GZ97_BISBB</name>
<dbReference type="KEGG" id="bbis:104984132"/>
<feature type="compositionally biased region" description="Basic and acidic residues" evidence="1">
    <location>
        <begin position="184"/>
        <end position="206"/>
    </location>
</feature>
<dbReference type="Proteomes" id="UP000515208">
    <property type="component" value="Unplaced"/>
</dbReference>
<gene>
    <name evidence="3" type="primary">LOC104984132</name>
</gene>
<dbReference type="GeneID" id="104984132"/>
<keyword evidence="2" id="KW-1185">Reference proteome</keyword>
<feature type="region of interest" description="Disordered" evidence="1">
    <location>
        <begin position="167"/>
        <end position="215"/>
    </location>
</feature>
<evidence type="ECO:0000256" key="1">
    <source>
        <dbReference type="SAM" id="MobiDB-lite"/>
    </source>
</evidence>
<protein>
    <submittedName>
        <fullName evidence="3">Uncharacterized protein</fullName>
    </submittedName>
</protein>
<feature type="region of interest" description="Disordered" evidence="1">
    <location>
        <begin position="42"/>
        <end position="67"/>
    </location>
</feature>
<reference evidence="3" key="1">
    <citation type="submission" date="2025-08" db="UniProtKB">
        <authorList>
            <consortium name="RefSeq"/>
        </authorList>
    </citation>
    <scope>IDENTIFICATION</scope>
    <source>
        <tissue evidence="3">Blood</tissue>
    </source>
</reference>